<dbReference type="RefSeq" id="WP_266001360.1">
    <property type="nucleotide sequence ID" value="NZ_JAPJDN010000080.1"/>
</dbReference>
<dbReference type="EMBL" id="JAPJDO010000080">
    <property type="protein sequence ID" value="MCX2941414.1"/>
    <property type="molecule type" value="Genomic_DNA"/>
</dbReference>
<gene>
    <name evidence="4" type="ORF">ORI27_32525</name>
</gene>
<organism evidence="4 5">
    <name type="scientific">Mycobacterium pinniadriaticum</name>
    <dbReference type="NCBI Taxonomy" id="2994102"/>
    <lineage>
        <taxon>Bacteria</taxon>
        <taxon>Bacillati</taxon>
        <taxon>Actinomycetota</taxon>
        <taxon>Actinomycetes</taxon>
        <taxon>Mycobacteriales</taxon>
        <taxon>Mycobacteriaceae</taxon>
        <taxon>Mycobacterium</taxon>
    </lineage>
</organism>
<accession>A0ABT3SPF5</accession>
<feature type="compositionally biased region" description="Polar residues" evidence="1">
    <location>
        <begin position="333"/>
        <end position="349"/>
    </location>
</feature>
<name>A0ABT3SPF5_9MYCO</name>
<evidence type="ECO:0000313" key="5">
    <source>
        <dbReference type="Proteomes" id="UP001300745"/>
    </source>
</evidence>
<comment type="caution">
    <text evidence="4">The sequence shown here is derived from an EMBL/GenBank/DDBJ whole genome shotgun (WGS) entry which is preliminary data.</text>
</comment>
<reference evidence="4 5" key="1">
    <citation type="submission" date="2022-11" db="EMBL/GenBank/DDBJ databases">
        <title>Mycobacterium sp. nov.</title>
        <authorList>
            <person name="Papic B."/>
            <person name="Spicic S."/>
            <person name="Duvnjak S."/>
        </authorList>
    </citation>
    <scope>NUCLEOTIDE SEQUENCE [LARGE SCALE GENOMIC DNA]</scope>
    <source>
        <strain evidence="4 5">CVI_P4</strain>
    </source>
</reference>
<keyword evidence="5" id="KW-1185">Reference proteome</keyword>
<dbReference type="InterPro" id="IPR057893">
    <property type="entry name" value="LRV_2"/>
</dbReference>
<feature type="compositionally biased region" description="Pro residues" evidence="1">
    <location>
        <begin position="283"/>
        <end position="293"/>
    </location>
</feature>
<evidence type="ECO:0000256" key="1">
    <source>
        <dbReference type="SAM" id="MobiDB-lite"/>
    </source>
</evidence>
<dbReference type="Proteomes" id="UP001300745">
    <property type="component" value="Unassembled WGS sequence"/>
</dbReference>
<feature type="transmembrane region" description="Helical" evidence="2">
    <location>
        <begin position="376"/>
        <end position="395"/>
    </location>
</feature>
<dbReference type="Pfam" id="PF25591">
    <property type="entry name" value="LRV_2"/>
    <property type="match status" value="1"/>
</dbReference>
<keyword evidence="2" id="KW-0812">Transmembrane</keyword>
<evidence type="ECO:0000259" key="3">
    <source>
        <dbReference type="Pfam" id="PF25591"/>
    </source>
</evidence>
<feature type="region of interest" description="Disordered" evidence="1">
    <location>
        <begin position="583"/>
        <end position="602"/>
    </location>
</feature>
<evidence type="ECO:0000256" key="2">
    <source>
        <dbReference type="SAM" id="Phobius"/>
    </source>
</evidence>
<keyword evidence="2" id="KW-0472">Membrane</keyword>
<feature type="transmembrane region" description="Helical" evidence="2">
    <location>
        <begin position="30"/>
        <end position="47"/>
    </location>
</feature>
<feature type="transmembrane region" description="Helical" evidence="2">
    <location>
        <begin position="5"/>
        <end position="24"/>
    </location>
</feature>
<feature type="compositionally biased region" description="Pro residues" evidence="1">
    <location>
        <begin position="314"/>
        <end position="328"/>
    </location>
</feature>
<sequence length="691" mass="74657">MNWLIFFLIVIIFSAAGFAWLYFAGWLNDTVSEALVWPFVTAANFVLGRKSTKSARQTHQFVTTVPAGRIIDAVVQRWGPPRSAPQGPAETYVADISAGSVTLRNGNHVNPHFVGAHIEFASQNPAAGTISVIEGDSFVDEDVDIYLKMRADFTELVRSLAPDSFIGERKADQPAQFTGTSPAYHHPAQQQPLTSPPGWAHPPADRDAELARHPRTEPGELRRLARDRPDLWPSLAAHPNADAELLAWFHNANISSAYPVNPNPPTIYPLDSPWSREVSLRPGMPPQPSPAEPQSPIAPRQHIAEPYPQDAPVIYPPPQHTPSPPYRPPYSWAATQQPGSWTSPQQTWQPRSGPGTSPPSPGRPPTHSQMRFPWKLGALITVVALTVLGIGAWAFTSLKPKSVYGPVDFAAWEVFGPVQADVESDGRGVRLSSSTHDEIGAGLRYPGVEVCAARISGRVRLTSYAEGQRGGFAIGIGTAPMYGDGQRRAHYSAGVGIDFAESVYRVPLFEDPVPDVAGGALDDQWHDVALEVDAAGQQSFSVDGREIFTHQLTTAWCGDLTITVWSGAVDLLYFHVDPVPGSDGGSVPGEGSSDGDPHSLVGIWSSSDGTADKTFADDGLCDGFYYSHGEPLDIGGPMFCQLSTQPDSAGRYKLIVSQSPNRSTYLVEFHGGDSASVYTTTGSLLYELTRS</sequence>
<feature type="domain" description="Leucine rich repeat variant" evidence="3">
    <location>
        <begin position="206"/>
        <end position="250"/>
    </location>
</feature>
<protein>
    <recommendedName>
        <fullName evidence="3">Leucine rich repeat variant domain-containing protein</fullName>
    </recommendedName>
</protein>
<feature type="region of interest" description="Disordered" evidence="1">
    <location>
        <begin position="278"/>
        <end position="369"/>
    </location>
</feature>
<feature type="region of interest" description="Disordered" evidence="1">
    <location>
        <begin position="173"/>
        <end position="224"/>
    </location>
</feature>
<proteinExistence type="predicted"/>
<feature type="compositionally biased region" description="Basic and acidic residues" evidence="1">
    <location>
        <begin position="203"/>
        <end position="224"/>
    </location>
</feature>
<evidence type="ECO:0000313" key="4">
    <source>
        <dbReference type="EMBL" id="MCX2941414.1"/>
    </source>
</evidence>
<keyword evidence="2" id="KW-1133">Transmembrane helix</keyword>